<feature type="region of interest" description="Disordered" evidence="1">
    <location>
        <begin position="1"/>
        <end position="44"/>
    </location>
</feature>
<dbReference type="AlphaFoldDB" id="A0A428SL37"/>
<evidence type="ECO:0000256" key="1">
    <source>
        <dbReference type="SAM" id="MobiDB-lite"/>
    </source>
</evidence>
<reference evidence="2 3" key="1">
    <citation type="submission" date="2017-06" db="EMBL/GenBank/DDBJ databases">
        <title>Cmopartive genomic analysis of Ambrosia Fusariam Clade fungi.</title>
        <authorList>
            <person name="Stajich J.E."/>
            <person name="Carrillo J."/>
            <person name="Kijimoto T."/>
            <person name="Eskalen A."/>
            <person name="O'Donnell K."/>
            <person name="Kasson M."/>
        </authorList>
    </citation>
    <scope>NUCLEOTIDE SEQUENCE [LARGE SCALE GENOMIC DNA]</scope>
    <source>
        <strain evidence="2 3">NRRL 20438</strain>
    </source>
</reference>
<sequence length="72" mass="8505">MFRTIQRHLVPLTRAGSAVDRRQGRNEADQERRQRSPPQHLRPTQDTVLALGYDAMMCWKCVLYYSLSRDTR</sequence>
<proteinExistence type="predicted"/>
<comment type="caution">
    <text evidence="2">The sequence shown here is derived from an EMBL/GenBank/DDBJ whole genome shotgun (WGS) entry which is preliminary data.</text>
</comment>
<organism evidence="2 3">
    <name type="scientific">Fusarium ambrosium</name>
    <dbReference type="NCBI Taxonomy" id="131363"/>
    <lineage>
        <taxon>Eukaryota</taxon>
        <taxon>Fungi</taxon>
        <taxon>Dikarya</taxon>
        <taxon>Ascomycota</taxon>
        <taxon>Pezizomycotina</taxon>
        <taxon>Sordariomycetes</taxon>
        <taxon>Hypocreomycetidae</taxon>
        <taxon>Hypocreales</taxon>
        <taxon>Nectriaceae</taxon>
        <taxon>Fusarium</taxon>
        <taxon>Fusarium solani species complex</taxon>
    </lineage>
</organism>
<evidence type="ECO:0000313" key="2">
    <source>
        <dbReference type="EMBL" id="RSL90441.1"/>
    </source>
</evidence>
<name>A0A428SL37_9HYPO</name>
<dbReference type="Proteomes" id="UP000288429">
    <property type="component" value="Unassembled WGS sequence"/>
</dbReference>
<feature type="compositionally biased region" description="Basic and acidic residues" evidence="1">
    <location>
        <begin position="19"/>
        <end position="34"/>
    </location>
</feature>
<dbReference type="EMBL" id="NIZV01000428">
    <property type="protein sequence ID" value="RSL90441.1"/>
    <property type="molecule type" value="Genomic_DNA"/>
</dbReference>
<protein>
    <submittedName>
        <fullName evidence="2">Uncharacterized protein</fullName>
    </submittedName>
</protein>
<evidence type="ECO:0000313" key="3">
    <source>
        <dbReference type="Proteomes" id="UP000288429"/>
    </source>
</evidence>
<keyword evidence="3" id="KW-1185">Reference proteome</keyword>
<accession>A0A428SL37</accession>
<gene>
    <name evidence="2" type="ORF">CDV31_015676</name>
</gene>